<dbReference type="AlphaFoldDB" id="A0A318HBG5"/>
<dbReference type="RefSeq" id="WP_110319353.1">
    <property type="nucleotide sequence ID" value="NZ_QJJU01000027.1"/>
</dbReference>
<dbReference type="Proteomes" id="UP000247781">
    <property type="component" value="Unassembled WGS sequence"/>
</dbReference>
<proteinExistence type="predicted"/>
<dbReference type="EMBL" id="QJJU01000027">
    <property type="protein sequence ID" value="PXX01617.1"/>
    <property type="molecule type" value="Genomic_DNA"/>
</dbReference>
<reference evidence="2 3" key="2">
    <citation type="submission" date="2018-06" db="EMBL/GenBank/DDBJ databases">
        <title>Sequencing of bacterial isolates from soil warming experiment in Harvard Forest, Massachusetts, USA.</title>
        <authorList>
            <person name="Deangelis K.PhD."/>
        </authorList>
    </citation>
    <scope>NUCLEOTIDE SEQUENCE [LARGE SCALE GENOMIC DNA]</scope>
    <source>
        <strain evidence="2 3">GAS496</strain>
    </source>
</reference>
<accession>A0A318HBG5</accession>
<evidence type="ECO:0000256" key="1">
    <source>
        <dbReference type="SAM" id="MobiDB-lite"/>
    </source>
</evidence>
<comment type="caution">
    <text evidence="2">The sequence shown here is derived from an EMBL/GenBank/DDBJ whole genome shotgun (WGS) entry which is preliminary data.</text>
</comment>
<gene>
    <name evidence="2" type="ORF">C8E89_12711</name>
</gene>
<evidence type="ECO:0000313" key="3">
    <source>
        <dbReference type="Proteomes" id="UP000247781"/>
    </source>
</evidence>
<sequence length="195" mass="20864">MGRIDARLEARDAVGGDDGYTIEIAAPDVASLVSGAGGLLFDRGRVGWKVRVVLGAVENVQPLRILACIETPCWSLQRLRREPRSSTLAIHGDLLTSNPATRDVVMKAIRRAGSEVIVFGERLPDLGESVTEVSYPLGAAARAFKRQAQHAAGAGRGRVGETEVFRRAGPPDPQFVSDGRSTPTEAVIIPASNRR</sequence>
<keyword evidence="3" id="KW-1185">Reference proteome</keyword>
<dbReference type="OrthoDB" id="4733409at2"/>
<reference evidence="3" key="1">
    <citation type="submission" date="2018-05" db="EMBL/GenBank/DDBJ databases">
        <authorList>
            <person name="Deangelis K."/>
            <person name="Huntemann M."/>
            <person name="Clum A."/>
            <person name="Pillay M."/>
            <person name="Palaniappan K."/>
            <person name="Varghese N."/>
            <person name="Mikhailova N."/>
            <person name="Stamatis D."/>
            <person name="Reddy T."/>
            <person name="Daum C."/>
            <person name="Shapiro N."/>
            <person name="Ivanova N."/>
            <person name="Kyrpides N."/>
            <person name="Woyke T."/>
        </authorList>
    </citation>
    <scope>NUCLEOTIDE SEQUENCE [LARGE SCALE GENOMIC DNA]</scope>
    <source>
        <strain evidence="3">GAS496</strain>
    </source>
</reference>
<name>A0A318HBG5_9MYCO</name>
<protein>
    <submittedName>
        <fullName evidence="2">Uncharacterized protein</fullName>
    </submittedName>
</protein>
<evidence type="ECO:0000313" key="2">
    <source>
        <dbReference type="EMBL" id="PXX01617.1"/>
    </source>
</evidence>
<feature type="region of interest" description="Disordered" evidence="1">
    <location>
        <begin position="152"/>
        <end position="195"/>
    </location>
</feature>
<organism evidence="2 3">
    <name type="scientific">Mycolicibacterium moriokaense</name>
    <dbReference type="NCBI Taxonomy" id="39691"/>
    <lineage>
        <taxon>Bacteria</taxon>
        <taxon>Bacillati</taxon>
        <taxon>Actinomycetota</taxon>
        <taxon>Actinomycetes</taxon>
        <taxon>Mycobacteriales</taxon>
        <taxon>Mycobacteriaceae</taxon>
        <taxon>Mycolicibacterium</taxon>
    </lineage>
</organism>